<keyword evidence="6 7" id="KW-0472">Membrane</keyword>
<gene>
    <name evidence="7" type="primary">mraY</name>
    <name evidence="10" type="ORF">AUJ66_05150</name>
</gene>
<keyword evidence="7" id="KW-0132">Cell division</keyword>
<keyword evidence="7" id="KW-0573">Peptidoglycan synthesis</keyword>
<feature type="transmembrane region" description="Helical" evidence="7">
    <location>
        <begin position="98"/>
        <end position="120"/>
    </location>
</feature>
<evidence type="ECO:0000313" key="10">
    <source>
        <dbReference type="EMBL" id="OIN96855.1"/>
    </source>
</evidence>
<evidence type="ECO:0000256" key="2">
    <source>
        <dbReference type="ARBA" id="ARBA00005583"/>
    </source>
</evidence>
<comment type="subcellular location">
    <subcellularLocation>
        <location evidence="7">Cell membrane</location>
        <topology evidence="7">Multi-pass membrane protein</topology>
    </subcellularLocation>
    <subcellularLocation>
        <location evidence="1">Membrane</location>
        <topology evidence="1">Multi-pass membrane protein</topology>
    </subcellularLocation>
</comment>
<dbReference type="PANTHER" id="PTHR22926:SF5">
    <property type="entry name" value="PHOSPHO-N-ACETYLMURAMOYL-PENTAPEPTIDE-TRANSFERASE HOMOLOG"/>
    <property type="match status" value="1"/>
</dbReference>
<dbReference type="GO" id="GO:0071555">
    <property type="term" value="P:cell wall organization"/>
    <property type="evidence" value="ECO:0007669"/>
    <property type="project" value="UniProtKB-KW"/>
</dbReference>
<dbReference type="InterPro" id="IPR018480">
    <property type="entry name" value="PNAcMuramoyl-5peptid_Trfase_CS"/>
</dbReference>
<comment type="function">
    <text evidence="7">Catalyzes the initial step of the lipid cycle reactions in the biosynthesis of the cell wall peptidoglycan: transfers peptidoglycan precursor phospho-MurNAc-pentapeptide from UDP-MurNAc-pentapeptide onto the lipid carrier undecaprenyl phosphate, yielding undecaprenyl-pyrophosphoryl-MurNAc-pentapeptide, known as lipid I.</text>
</comment>
<dbReference type="GO" id="GO:0009252">
    <property type="term" value="P:peptidoglycan biosynthetic process"/>
    <property type="evidence" value="ECO:0007669"/>
    <property type="project" value="UniProtKB-UniRule"/>
</dbReference>
<feature type="binding site" evidence="9">
    <location>
        <position position="268"/>
    </location>
    <ligand>
        <name>Mg(2+)</name>
        <dbReference type="ChEBI" id="CHEBI:18420"/>
    </ligand>
</feature>
<dbReference type="AlphaFoldDB" id="A0A1J4SBU1"/>
<comment type="cofactor">
    <cofactor evidence="7 9">
        <name>Mg(2+)</name>
        <dbReference type="ChEBI" id="CHEBI:18420"/>
    </cofactor>
</comment>
<dbReference type="Pfam" id="PF10555">
    <property type="entry name" value="MraY_sig1"/>
    <property type="match status" value="1"/>
</dbReference>
<comment type="similarity">
    <text evidence="2 7">Belongs to the glycosyltransferase 4 family. MraY subfamily.</text>
</comment>
<accession>A0A1J4SBU1</accession>
<evidence type="ECO:0000256" key="3">
    <source>
        <dbReference type="ARBA" id="ARBA00022679"/>
    </source>
</evidence>
<evidence type="ECO:0000256" key="7">
    <source>
        <dbReference type="HAMAP-Rule" id="MF_00038"/>
    </source>
</evidence>
<comment type="caution">
    <text evidence="10">The sequence shown here is derived from an EMBL/GenBank/DDBJ whole genome shotgun (WGS) entry which is preliminary data.</text>
</comment>
<feature type="binding site" evidence="9">
    <location>
        <position position="193"/>
    </location>
    <ligand>
        <name>Mg(2+)</name>
        <dbReference type="ChEBI" id="CHEBI:18420"/>
    </ligand>
</feature>
<evidence type="ECO:0000256" key="1">
    <source>
        <dbReference type="ARBA" id="ARBA00004141"/>
    </source>
</evidence>
<keyword evidence="7 9" id="KW-0479">Metal-binding</keyword>
<dbReference type="UniPathway" id="UPA00219"/>
<keyword evidence="7" id="KW-0133">Cell shape</keyword>
<evidence type="ECO:0000313" key="11">
    <source>
        <dbReference type="Proteomes" id="UP000182278"/>
    </source>
</evidence>
<dbReference type="CDD" id="cd06852">
    <property type="entry name" value="GT_MraY"/>
    <property type="match status" value="1"/>
</dbReference>
<dbReference type="GO" id="GO:0008963">
    <property type="term" value="F:phospho-N-acetylmuramoyl-pentapeptide-transferase activity"/>
    <property type="evidence" value="ECO:0007669"/>
    <property type="project" value="UniProtKB-UniRule"/>
</dbReference>
<keyword evidence="4 7" id="KW-0812">Transmembrane</keyword>
<evidence type="ECO:0000256" key="6">
    <source>
        <dbReference type="ARBA" id="ARBA00023136"/>
    </source>
</evidence>
<dbReference type="GO" id="GO:0005886">
    <property type="term" value="C:plasma membrane"/>
    <property type="evidence" value="ECO:0007669"/>
    <property type="project" value="UniProtKB-SubCell"/>
</dbReference>
<evidence type="ECO:0000256" key="4">
    <source>
        <dbReference type="ARBA" id="ARBA00022692"/>
    </source>
</evidence>
<dbReference type="Proteomes" id="UP000182278">
    <property type="component" value="Unassembled WGS sequence"/>
</dbReference>
<dbReference type="GO" id="GO:0046872">
    <property type="term" value="F:metal ion binding"/>
    <property type="evidence" value="ECO:0007669"/>
    <property type="project" value="UniProtKB-KW"/>
</dbReference>
<feature type="transmembrane region" description="Helical" evidence="7">
    <location>
        <begin position="71"/>
        <end position="92"/>
    </location>
</feature>
<proteinExistence type="inferred from homology"/>
<dbReference type="PROSITE" id="PS01347">
    <property type="entry name" value="MRAY_1"/>
    <property type="match status" value="1"/>
</dbReference>
<feature type="transmembrane region" description="Helical" evidence="7">
    <location>
        <begin position="264"/>
        <end position="285"/>
    </location>
</feature>
<keyword evidence="7" id="KW-0131">Cell cycle</keyword>
<sequence>MLYYLLYPLHKYFFAFNVFKYITFRAAGAALTSLILGITLGPVIIKMLQGAKIGDQIREFPFFEQLHKKKIGTPTMGGIVILSVLIISTLLWSRFENALIQLILFTTIYLGLLGFLDDYLKLKGKKGGLGGWYKLLGQAILGLVIGFYLYYFPPARDFHSLTTPFLKELTINLGWFYILFVLIVIVSSSNAVNLTDGLDGLAIGSVVIVAATFGIFSYLTGHIKFSQYLLLPFIKESGEITVYLSALIGAGLSFLWFNAYPAQILMGDTGALALGGALGLVAILIRKEILLLIVGGIFVVETLSVILQVASYKLRKIRIFKMTPIHHHFEMKGWSEPKIVVRFWIINIILALITFSTLKLR</sequence>
<dbReference type="InterPro" id="IPR003524">
    <property type="entry name" value="PNAcMuramoyl-5peptid_Trfase"/>
</dbReference>
<keyword evidence="3 7" id="KW-0808">Transferase</keyword>
<dbReference type="InterPro" id="IPR000715">
    <property type="entry name" value="Glycosyl_transferase_4"/>
</dbReference>
<evidence type="ECO:0000256" key="5">
    <source>
        <dbReference type="ARBA" id="ARBA00022989"/>
    </source>
</evidence>
<comment type="pathway">
    <text evidence="7">Cell wall biogenesis; peptidoglycan biosynthesis.</text>
</comment>
<feature type="transmembrane region" description="Helical" evidence="7">
    <location>
        <begin position="201"/>
        <end position="220"/>
    </location>
</feature>
<dbReference type="PROSITE" id="PS01348">
    <property type="entry name" value="MRAY_2"/>
    <property type="match status" value="1"/>
</dbReference>
<keyword evidence="7" id="KW-0961">Cell wall biogenesis/degradation</keyword>
<dbReference type="HAMAP" id="MF_00038">
    <property type="entry name" value="MraY"/>
    <property type="match status" value="1"/>
</dbReference>
<feature type="transmembrane region" description="Helical" evidence="7">
    <location>
        <begin position="339"/>
        <end position="358"/>
    </location>
</feature>
<reference evidence="10 11" key="1">
    <citation type="journal article" date="2016" name="Environ. Microbiol.">
        <title>Genomic resolution of a cold subsurface aquifer community provides metabolic insights for novel microbes adapted to high CO concentrations.</title>
        <authorList>
            <person name="Probst A.J."/>
            <person name="Castelle C.J."/>
            <person name="Singh A."/>
            <person name="Brown C.T."/>
            <person name="Anantharaman K."/>
            <person name="Sharon I."/>
            <person name="Hug L.A."/>
            <person name="Burstein D."/>
            <person name="Emerson J.B."/>
            <person name="Thomas B.C."/>
            <person name="Banfield J.F."/>
        </authorList>
    </citation>
    <scope>NUCLEOTIDE SEQUENCE [LARGE SCALE GENOMIC DNA]</scope>
    <source>
        <strain evidence="10">CG1_02_38_46</strain>
    </source>
</reference>
<dbReference type="PANTHER" id="PTHR22926">
    <property type="entry name" value="PHOSPHO-N-ACETYLMURAMOYL-PENTAPEPTIDE-TRANSFERASE"/>
    <property type="match status" value="1"/>
</dbReference>
<keyword evidence="7" id="KW-1003">Cell membrane</keyword>
<protein>
    <recommendedName>
        <fullName evidence="7 8">Phospho-N-acetylmuramoyl-pentapeptide-transferase</fullName>
        <ecNumber evidence="7 8">2.7.8.13</ecNumber>
    </recommendedName>
    <alternativeName>
        <fullName evidence="7">UDP-MurNAc-pentapeptide phosphotransferase</fullName>
    </alternativeName>
</protein>
<keyword evidence="7 9" id="KW-0460">Magnesium</keyword>
<comment type="catalytic activity">
    <reaction evidence="7">
        <text>UDP-N-acetyl-alpha-D-muramoyl-L-alanyl-gamma-D-glutamyl-meso-2,6-diaminopimeloyl-D-alanyl-D-alanine + di-trans,octa-cis-undecaprenyl phosphate = di-trans,octa-cis-undecaprenyl diphospho-N-acetyl-alpha-D-muramoyl-L-alanyl-D-glutamyl-meso-2,6-diaminopimeloyl-D-alanyl-D-alanine + UMP</text>
        <dbReference type="Rhea" id="RHEA:28386"/>
        <dbReference type="ChEBI" id="CHEBI:57865"/>
        <dbReference type="ChEBI" id="CHEBI:60392"/>
        <dbReference type="ChEBI" id="CHEBI:61386"/>
        <dbReference type="ChEBI" id="CHEBI:61387"/>
        <dbReference type="EC" id="2.7.8.13"/>
    </reaction>
</comment>
<dbReference type="NCBIfam" id="TIGR00445">
    <property type="entry name" value="mraY"/>
    <property type="match status" value="1"/>
</dbReference>
<dbReference type="EMBL" id="MNUO01000075">
    <property type="protein sequence ID" value="OIN96855.1"/>
    <property type="molecule type" value="Genomic_DNA"/>
</dbReference>
<dbReference type="GO" id="GO:0051992">
    <property type="term" value="F:UDP-N-acetylmuramoyl-L-alanyl-D-glutamyl-meso-2,6-diaminopimelyl-D-alanyl-D-alanine:undecaprenyl-phosphate transferase activity"/>
    <property type="evidence" value="ECO:0007669"/>
    <property type="project" value="RHEA"/>
</dbReference>
<evidence type="ECO:0000256" key="9">
    <source>
        <dbReference type="PIRSR" id="PIRSR600715-1"/>
    </source>
</evidence>
<keyword evidence="5 7" id="KW-1133">Transmembrane helix</keyword>
<dbReference type="GO" id="GO:0008360">
    <property type="term" value="P:regulation of cell shape"/>
    <property type="evidence" value="ECO:0007669"/>
    <property type="project" value="UniProtKB-KW"/>
</dbReference>
<feature type="transmembrane region" description="Helical" evidence="7">
    <location>
        <begin position="132"/>
        <end position="153"/>
    </location>
</feature>
<feature type="transmembrane region" description="Helical" evidence="7">
    <location>
        <begin position="291"/>
        <end position="312"/>
    </location>
</feature>
<evidence type="ECO:0000256" key="8">
    <source>
        <dbReference type="NCBIfam" id="TIGR00445"/>
    </source>
</evidence>
<feature type="transmembrane region" description="Helical" evidence="7">
    <location>
        <begin position="173"/>
        <end position="194"/>
    </location>
</feature>
<dbReference type="EC" id="2.7.8.13" evidence="7 8"/>
<dbReference type="Pfam" id="PF00953">
    <property type="entry name" value="Glycos_transf_4"/>
    <property type="match status" value="1"/>
</dbReference>
<organism evidence="10 11">
    <name type="scientific">Candidatus Desantisbacteria bacterium CG1_02_38_46</name>
    <dbReference type="NCBI Taxonomy" id="1817893"/>
    <lineage>
        <taxon>Bacteria</taxon>
        <taxon>Candidatus Desantisiibacteriota</taxon>
    </lineage>
</organism>
<name>A0A1J4SBU1_9BACT</name>
<dbReference type="GO" id="GO:0051301">
    <property type="term" value="P:cell division"/>
    <property type="evidence" value="ECO:0007669"/>
    <property type="project" value="UniProtKB-KW"/>
</dbReference>
<feature type="transmembrane region" description="Helical" evidence="7">
    <location>
        <begin position="22"/>
        <end position="45"/>
    </location>
</feature>
<feature type="transmembrane region" description="Helical" evidence="7">
    <location>
        <begin position="240"/>
        <end position="257"/>
    </location>
</feature>
<dbReference type="STRING" id="1817893.AUJ66_05150"/>